<dbReference type="Pfam" id="PF20666">
    <property type="entry name" value="ZW10_C"/>
    <property type="match status" value="1"/>
</dbReference>
<dbReference type="PANTHER" id="PTHR12205:SF0">
    <property type="entry name" value="CENTROMERE_KINETOCHORE PROTEIN ZW10 HOMOLOG"/>
    <property type="match status" value="1"/>
</dbReference>
<dbReference type="InterPro" id="IPR055148">
    <property type="entry name" value="ZW10_C_2"/>
</dbReference>
<accession>A0A9W8E228</accession>
<reference evidence="3" key="1">
    <citation type="submission" date="2022-07" db="EMBL/GenBank/DDBJ databases">
        <title>Phylogenomic reconstructions and comparative analyses of Kickxellomycotina fungi.</title>
        <authorList>
            <person name="Reynolds N.K."/>
            <person name="Stajich J.E."/>
            <person name="Barry K."/>
            <person name="Grigoriev I.V."/>
            <person name="Crous P."/>
            <person name="Smith M.E."/>
        </authorList>
    </citation>
    <scope>NUCLEOTIDE SEQUENCE</scope>
    <source>
        <strain evidence="3">RSA 1196</strain>
    </source>
</reference>
<dbReference type="Pfam" id="PF22766">
    <property type="entry name" value="ZW10_C2"/>
    <property type="match status" value="1"/>
</dbReference>
<keyword evidence="4" id="KW-1185">Reference proteome</keyword>
<dbReference type="OrthoDB" id="534815at2759"/>
<name>A0A9W8E228_9FUNG</name>
<gene>
    <name evidence="3" type="primary">YTM1</name>
    <name evidence="3" type="ORF">IWQ62_003033</name>
</gene>
<dbReference type="InterPro" id="IPR048343">
    <property type="entry name" value="ZW10_C"/>
</dbReference>
<dbReference type="EMBL" id="JANBPY010000742">
    <property type="protein sequence ID" value="KAJ1964075.1"/>
    <property type="molecule type" value="Genomic_DNA"/>
</dbReference>
<evidence type="ECO:0000313" key="4">
    <source>
        <dbReference type="Proteomes" id="UP001150925"/>
    </source>
</evidence>
<dbReference type="GO" id="GO:0006888">
    <property type="term" value="P:endoplasmic reticulum to Golgi vesicle-mediated transport"/>
    <property type="evidence" value="ECO:0007669"/>
    <property type="project" value="TreeGrafter"/>
</dbReference>
<dbReference type="GO" id="GO:1990423">
    <property type="term" value="C:RZZ complex"/>
    <property type="evidence" value="ECO:0007669"/>
    <property type="project" value="TreeGrafter"/>
</dbReference>
<dbReference type="Proteomes" id="UP001150925">
    <property type="component" value="Unassembled WGS sequence"/>
</dbReference>
<protein>
    <submittedName>
        <fullName evidence="3">Ribosome biogenesis protein ytm1</fullName>
    </submittedName>
</protein>
<dbReference type="GO" id="GO:0007094">
    <property type="term" value="P:mitotic spindle assembly checkpoint signaling"/>
    <property type="evidence" value="ECO:0007669"/>
    <property type="project" value="TreeGrafter"/>
</dbReference>
<dbReference type="Gene3D" id="1.10.357.150">
    <property type="match status" value="1"/>
</dbReference>
<feature type="domain" description="ZW10 C-terminal helical" evidence="2">
    <location>
        <begin position="629"/>
        <end position="790"/>
    </location>
</feature>
<dbReference type="GO" id="GO:0005737">
    <property type="term" value="C:cytoplasm"/>
    <property type="evidence" value="ECO:0007669"/>
    <property type="project" value="GOC"/>
</dbReference>
<organism evidence="3 4">
    <name type="scientific">Dispira parvispora</name>
    <dbReference type="NCBI Taxonomy" id="1520584"/>
    <lineage>
        <taxon>Eukaryota</taxon>
        <taxon>Fungi</taxon>
        <taxon>Fungi incertae sedis</taxon>
        <taxon>Zoopagomycota</taxon>
        <taxon>Kickxellomycotina</taxon>
        <taxon>Dimargaritomycetes</taxon>
        <taxon>Dimargaritales</taxon>
        <taxon>Dimargaritaceae</taxon>
        <taxon>Dispira</taxon>
    </lineage>
</organism>
<feature type="domain" description="Centromere/kinetochore protein zw10 C-terminal" evidence="1">
    <location>
        <begin position="468"/>
        <end position="605"/>
    </location>
</feature>
<sequence>MTSTDNSVNLTNLLAPLGTGRTPTAGSIEECLKRVRADIKARKERIQALVRDDFEAFTTQYTALDQQAKQLDILSVDIAALGEALLDDTKGIKHRLNQALQQEQHFMGILSQQQERVTMLRQVARLKTTMHHLNECTKANRYRDAVTALQDIEQQISQPPSLHGSRLASTIRNQLGKNKLVLGEHLRAHLASRINFQCQGMERLLRITHVSTTDFNEDFRTLADLSSMTEYFQTLNRSLQQNFIIPMLQYDKWEVIVDREASEASLRLSIVDPTSPEMGQFTGEMLDTLLNGLLRAIRFVRQQVFGLHETKDLETVGAKDCSPISTFGPCCGIEIVRLLIQKRLHILVPTCAQEWYVFQDTVTGSLRRFESELATNGFLQEHRPLEEFIKNIGQHSLTKLQTGLLDHVRQTVQRFDYTPVDVPERIPSDSPPQESAFPRVVQSELHRVTLGLTDDTRQAVADFDVGRFPPCQITAGSFHLANFIYQQLKEATQLEIVDPQAILPAVRDACHLYRCLVFGSISLDTIANPKVLSVPMLAALAHNDCHFLAHHLNMLGLEYKYTDPSFPSDIRRDSWQGLVDVAYFLRSQGENLFEQHIGEQRRSLLNTISTRGGFQEAARSDRKDTIASSVMQSVCDWEQILHSWRSCLPAHLCLLSTGKALLDPLLSYAVKETLDLVDIGVDESNVLHDLLDPLAQAAQGLYSTAASFWASPDSTKRDKESLPEGVIFQCYLPTYTKFRQIRDILVLSMAEIMERFDHGDLKDFTSSELINLLCALFADSARRESNIDKIRYASKH</sequence>
<evidence type="ECO:0000259" key="1">
    <source>
        <dbReference type="Pfam" id="PF20666"/>
    </source>
</evidence>
<evidence type="ECO:0000313" key="3">
    <source>
        <dbReference type="EMBL" id="KAJ1964075.1"/>
    </source>
</evidence>
<dbReference type="PANTHER" id="PTHR12205">
    <property type="entry name" value="CENTROMERE/KINETOCHORE PROTEIN ZW10"/>
    <property type="match status" value="1"/>
</dbReference>
<dbReference type="InterPro" id="IPR046362">
    <property type="entry name" value="Zw10/DSL1_C_sf"/>
</dbReference>
<evidence type="ECO:0000259" key="2">
    <source>
        <dbReference type="Pfam" id="PF22766"/>
    </source>
</evidence>
<dbReference type="AlphaFoldDB" id="A0A9W8E228"/>
<proteinExistence type="predicted"/>
<comment type="caution">
    <text evidence="3">The sequence shown here is derived from an EMBL/GenBank/DDBJ whole genome shotgun (WGS) entry which is preliminary data.</text>
</comment>